<evidence type="ECO:0000256" key="1">
    <source>
        <dbReference type="SAM" id="MobiDB-lite"/>
    </source>
</evidence>
<feature type="domain" description="BppU N-terminal" evidence="2">
    <location>
        <begin position="6"/>
        <end position="145"/>
    </location>
</feature>
<dbReference type="PANTHER" id="PTHR24023:SF1082">
    <property type="entry name" value="COLLAGEN TRIPLE HELIX REPEAT"/>
    <property type="match status" value="1"/>
</dbReference>
<gene>
    <name evidence="3" type="ORF">10S12_7</name>
</gene>
<feature type="compositionally biased region" description="Low complexity" evidence="1">
    <location>
        <begin position="219"/>
        <end position="231"/>
    </location>
</feature>
<dbReference type="InterPro" id="IPR018913">
    <property type="entry name" value="BppU_N"/>
</dbReference>
<evidence type="ECO:0000313" key="3">
    <source>
        <dbReference type="EMBL" id="ASN72269.1"/>
    </source>
</evidence>
<proteinExistence type="predicted"/>
<name>A0A2H4JCA2_9CAUD</name>
<sequence length="447" mass="47971">MPVKPKEFNILLDIKHHTAHTGVEVVQGDIDTNKLIVQLVDGTENYDLTGLEVEFLFAKPNGKVSRQKQDNGTTIKDVKNGIVECILSKNTISAPGKCYCEVRVSKDEQILTSTLFNFYIRKSIYTTEVVDVGDSDALQKLQDQIGDINNTSLNDAIRGKALTDMIIWLQTNAGKAGVGLEFKWDGTKLGIKREDEQEYIYVDLRGAQGEKGERGEQGEQGIQGIQGVHGIQGERGERGEKGEQGERGEKGESGTGINIKGSYDTLEELQQAHPTGNIGDTYVVDGNLYLWDGEKWTNVGTIKGEQGPIGPQGPEGPQGERGERGLEGSQGAKGDTGDIGPIGPQGEKGEQGPPGIQGPPGEVGPQGEKGEQGEVGPPGSDATVTKENVIAAIGYTPANQNGDTLKGVLVAQSNTSYTLRQVRNVILSSSNADVNAMQNGDIWIKYK</sequence>
<accession>A0A2H4JCA2</accession>
<dbReference type="PANTHER" id="PTHR24023">
    <property type="entry name" value="COLLAGEN ALPHA"/>
    <property type="match status" value="1"/>
</dbReference>
<dbReference type="Gene3D" id="1.20.5.320">
    <property type="entry name" value="6-Phosphogluconate Dehydrogenase, domain 3"/>
    <property type="match status" value="2"/>
</dbReference>
<feature type="region of interest" description="Disordered" evidence="1">
    <location>
        <begin position="301"/>
        <end position="382"/>
    </location>
</feature>
<evidence type="ECO:0000259" key="2">
    <source>
        <dbReference type="Pfam" id="PF10651"/>
    </source>
</evidence>
<feature type="compositionally biased region" description="Basic and acidic residues" evidence="1">
    <location>
        <begin position="232"/>
        <end position="252"/>
    </location>
</feature>
<dbReference type="Pfam" id="PF01391">
    <property type="entry name" value="Collagen"/>
    <property type="match status" value="2"/>
</dbReference>
<feature type="region of interest" description="Disordered" evidence="1">
    <location>
        <begin position="209"/>
        <end position="259"/>
    </location>
</feature>
<dbReference type="Gene3D" id="2.60.40.3350">
    <property type="match status" value="1"/>
</dbReference>
<dbReference type="GO" id="GO:0005615">
    <property type="term" value="C:extracellular space"/>
    <property type="evidence" value="ECO:0007669"/>
    <property type="project" value="TreeGrafter"/>
</dbReference>
<dbReference type="EMBL" id="MF417948">
    <property type="protein sequence ID" value="ASN72269.1"/>
    <property type="molecule type" value="Genomic_DNA"/>
</dbReference>
<feature type="compositionally biased region" description="Low complexity" evidence="1">
    <location>
        <begin position="341"/>
        <end position="366"/>
    </location>
</feature>
<protein>
    <submittedName>
        <fullName evidence="3">Putative tailspike protein</fullName>
    </submittedName>
</protein>
<organism evidence="3">
    <name type="scientific">uncultured Caudovirales phage</name>
    <dbReference type="NCBI Taxonomy" id="2100421"/>
    <lineage>
        <taxon>Viruses</taxon>
        <taxon>Duplodnaviria</taxon>
        <taxon>Heunggongvirae</taxon>
        <taxon>Uroviricota</taxon>
        <taxon>Caudoviricetes</taxon>
        <taxon>Peduoviridae</taxon>
        <taxon>Maltschvirus</taxon>
        <taxon>Maltschvirus maltsch</taxon>
    </lineage>
</organism>
<dbReference type="InterPro" id="IPR050149">
    <property type="entry name" value="Collagen_superfamily"/>
</dbReference>
<dbReference type="InterPro" id="IPR008160">
    <property type="entry name" value="Collagen"/>
</dbReference>
<dbReference type="Pfam" id="PF10651">
    <property type="entry name" value="BppU_N"/>
    <property type="match status" value="1"/>
</dbReference>
<dbReference type="GO" id="GO:0031012">
    <property type="term" value="C:extracellular matrix"/>
    <property type="evidence" value="ECO:0007669"/>
    <property type="project" value="TreeGrafter"/>
</dbReference>
<reference evidence="3" key="1">
    <citation type="submission" date="2017-06" db="EMBL/GenBank/DDBJ databases">
        <title>Novel phages from South African skin metaviromes.</title>
        <authorList>
            <person name="van Zyl L.J."/>
            <person name="Abrahams Y."/>
            <person name="Stander E.A."/>
            <person name="Kirby B.M."/>
            <person name="Clavaud C."/>
            <person name="Farcet C."/>
            <person name="Breton L."/>
            <person name="Trindade M.I."/>
        </authorList>
    </citation>
    <scope>NUCLEOTIDE SEQUENCE</scope>
</reference>